<gene>
    <name evidence="1" type="ORF">XccvBFoX2_gp02</name>
</gene>
<reference evidence="1 2" key="1">
    <citation type="submission" date="2020-03" db="EMBL/GenBank/DDBJ databases">
        <title>Development of an integrated pest management strategy to control Xanthomonas campestris pv. campestris by using bacteriophages.</title>
        <authorList>
            <person name="Holtappels D."/>
            <person name="Rombouts S."/>
            <person name="Lavigne R."/>
            <person name="Wagemans J."/>
        </authorList>
    </citation>
    <scope>NUCLEOTIDE SEQUENCE [LARGE SCALE GENOMIC DNA]</scope>
</reference>
<accession>A0A858NP92</accession>
<sequence length="190" mass="21668">MERREAIALGLKRYFTGKPCKRGHVAERQVSNFTCMECERDLQNARYARDGTLARVRRIKYYAENREACMAGMRARYAANPEKAAANVAAWRAANPEKRRAHHAKRRALKISAVPAEWSEFDAFVIEEAHAACKRRSELHGEPFHVDHMVPLTRGGLHCATNIQVIPARLNLRKGSRLWLTQPGEWIAHA</sequence>
<dbReference type="Gene3D" id="1.10.30.50">
    <property type="match status" value="1"/>
</dbReference>
<dbReference type="EMBL" id="MT161382">
    <property type="protein sequence ID" value="QJB21821.1"/>
    <property type="molecule type" value="Genomic_DNA"/>
</dbReference>
<name>A0A858NP92_9CAUD</name>
<protein>
    <submittedName>
        <fullName evidence="1">Glycolate dehydrogenase</fullName>
    </submittedName>
</protein>
<proteinExistence type="predicted"/>
<keyword evidence="2" id="KW-1185">Reference proteome</keyword>
<evidence type="ECO:0000313" key="1">
    <source>
        <dbReference type="EMBL" id="QJB21821.1"/>
    </source>
</evidence>
<evidence type="ECO:0000313" key="2">
    <source>
        <dbReference type="Proteomes" id="UP000671963"/>
    </source>
</evidence>
<organism evidence="1 2">
    <name type="scientific">Xanthomonas phage FoX2</name>
    <dbReference type="NCBI Taxonomy" id="2723898"/>
    <lineage>
        <taxon>Viruses</taxon>
        <taxon>Duplodnaviria</taxon>
        <taxon>Heunggongvirae</taxon>
        <taxon>Uroviricota</taxon>
        <taxon>Caudoviricetes</taxon>
        <taxon>Foxunavirus</taxon>
        <taxon>Foxunavirus fox2</taxon>
    </lineage>
</organism>
<dbReference type="Proteomes" id="UP000671963">
    <property type="component" value="Segment"/>
</dbReference>